<dbReference type="SUPFAM" id="SSF53590">
    <property type="entry name" value="Nucleoside hydrolase"/>
    <property type="match status" value="1"/>
</dbReference>
<comment type="caution">
    <text evidence="5">The sequence shown here is derived from an EMBL/GenBank/DDBJ whole genome shotgun (WGS) entry which is preliminary data.</text>
</comment>
<feature type="signal peptide" evidence="3">
    <location>
        <begin position="1"/>
        <end position="22"/>
    </location>
</feature>
<dbReference type="OrthoDB" id="9797882at2"/>
<dbReference type="Pfam" id="PF01156">
    <property type="entry name" value="IU_nuc_hydro"/>
    <property type="match status" value="1"/>
</dbReference>
<accession>E5XLC1</accession>
<dbReference type="PANTHER" id="PTHR12304:SF4">
    <property type="entry name" value="URIDINE NUCLEOSIDASE"/>
    <property type="match status" value="1"/>
</dbReference>
<reference evidence="5 6" key="1">
    <citation type="journal article" date="2011" name="Stand. Genomic Sci.">
        <title>High quality draft genome sequence of Segniliparus rugosus CDC 945(T)= (ATCC BAA-974(T)).</title>
        <authorList>
            <person name="Earl A.M."/>
            <person name="Desjardins C.A."/>
            <person name="Fitzgerald M.G."/>
            <person name="Arachchi H.M."/>
            <person name="Zeng Q."/>
            <person name="Mehta T."/>
            <person name="Griggs A."/>
            <person name="Birren B.W."/>
            <person name="Toney N.C."/>
            <person name="Carr J."/>
            <person name="Posey J."/>
            <person name="Butler W.R."/>
        </authorList>
    </citation>
    <scope>NUCLEOTIDE SEQUENCE [LARGE SCALE GENOMIC DNA]</scope>
    <source>
        <strain evidence="6">ATCC BAA-974 / DSM 45345 / CCUG 50838 / CIP 108380 / JCM 13579 / CDC 945</strain>
    </source>
</reference>
<name>E5XLC1_SEGRC</name>
<dbReference type="GO" id="GO:0008477">
    <property type="term" value="F:purine nucleosidase activity"/>
    <property type="evidence" value="ECO:0007669"/>
    <property type="project" value="TreeGrafter"/>
</dbReference>
<keyword evidence="3" id="KW-0732">Signal</keyword>
<dbReference type="InterPro" id="IPR036452">
    <property type="entry name" value="Ribo_hydro-like"/>
</dbReference>
<evidence type="ECO:0000259" key="4">
    <source>
        <dbReference type="Pfam" id="PF01156"/>
    </source>
</evidence>
<dbReference type="InterPro" id="IPR001910">
    <property type="entry name" value="Inosine/uridine_hydrolase_dom"/>
</dbReference>
<gene>
    <name evidence="5" type="ORF">HMPREF9336_00290</name>
</gene>
<dbReference type="Proteomes" id="UP000004816">
    <property type="component" value="Unassembled WGS sequence"/>
</dbReference>
<dbReference type="STRING" id="679197.HMPREF9336_00290"/>
<evidence type="ECO:0000256" key="1">
    <source>
        <dbReference type="ARBA" id="ARBA00022801"/>
    </source>
</evidence>
<organism evidence="5 6">
    <name type="scientific">Segniliparus rugosus (strain ATCC BAA-974 / DSM 45345 / CCUG 50838 / CIP 108380 / JCM 13579 / CDC 945)</name>
    <dbReference type="NCBI Taxonomy" id="679197"/>
    <lineage>
        <taxon>Bacteria</taxon>
        <taxon>Bacillati</taxon>
        <taxon>Actinomycetota</taxon>
        <taxon>Actinomycetes</taxon>
        <taxon>Mycobacteriales</taxon>
        <taxon>Segniliparaceae</taxon>
        <taxon>Segniliparus</taxon>
    </lineage>
</organism>
<keyword evidence="6" id="KW-1185">Reference proteome</keyword>
<dbReference type="GO" id="GO:0005829">
    <property type="term" value="C:cytosol"/>
    <property type="evidence" value="ECO:0007669"/>
    <property type="project" value="TreeGrafter"/>
</dbReference>
<keyword evidence="1" id="KW-0378">Hydrolase</keyword>
<dbReference type="InterPro" id="IPR023186">
    <property type="entry name" value="IUNH"/>
</dbReference>
<feature type="chain" id="PRO_5003202542" description="Inosine/uridine-preferring nucleoside hydrolase domain-containing protein" evidence="3">
    <location>
        <begin position="23"/>
        <end position="370"/>
    </location>
</feature>
<evidence type="ECO:0000313" key="6">
    <source>
        <dbReference type="Proteomes" id="UP000004816"/>
    </source>
</evidence>
<evidence type="ECO:0000256" key="2">
    <source>
        <dbReference type="ARBA" id="ARBA00023295"/>
    </source>
</evidence>
<dbReference type="EMBL" id="ACZI02000003">
    <property type="protein sequence ID" value="EFV14840.2"/>
    <property type="molecule type" value="Genomic_DNA"/>
</dbReference>
<feature type="domain" description="Inosine/uridine-preferring nucleoside hydrolase" evidence="4">
    <location>
        <begin position="30"/>
        <end position="356"/>
    </location>
</feature>
<evidence type="ECO:0000256" key="3">
    <source>
        <dbReference type="SAM" id="SignalP"/>
    </source>
</evidence>
<proteinExistence type="predicted"/>
<dbReference type="GO" id="GO:0006152">
    <property type="term" value="P:purine nucleoside catabolic process"/>
    <property type="evidence" value="ECO:0007669"/>
    <property type="project" value="TreeGrafter"/>
</dbReference>
<dbReference type="PANTHER" id="PTHR12304">
    <property type="entry name" value="INOSINE-URIDINE PREFERRING NUCLEOSIDE HYDROLASE"/>
    <property type="match status" value="1"/>
</dbReference>
<dbReference type="HOGENOM" id="CLU_036838_7_0_11"/>
<dbReference type="Gene3D" id="3.90.245.10">
    <property type="entry name" value="Ribonucleoside hydrolase-like"/>
    <property type="match status" value="1"/>
</dbReference>
<sequence>MKTKGSLVLALLAVLVPVPALADEAGPEKIIVDTDFATMLDDGQVVAMAAQLQAEGKVDLLGITVVTGDEWRDQEIAEAVKATERLGIGDTVGVYPGADYPLDHGSASVAADAAALATGDGFVGAWGTKKPKSEADLVPPPDGFAARVAPRAERAVDFMADQLRAHPHEVTIVAIGPLTDLALLANAHPEAIPLVKRIVIMGGAFDAPGNSTAKAELNWWFDPKAADEVLKLPVPAVIAPLDLSNTVPLTNEVYRRIAYPPRPTAVTGLYREIVGAGLNGSGGYEEDPGYTQPLWDELALAYAVDPSFATERRVVWPTVGTKTGADDGSVSYSAHPVAGRRPVTVLTQFDNNRFYDWYVDLMTRPVPVTG</sequence>
<keyword evidence="2" id="KW-0326">Glycosidase</keyword>
<protein>
    <recommendedName>
        <fullName evidence="4">Inosine/uridine-preferring nucleoside hydrolase domain-containing protein</fullName>
    </recommendedName>
</protein>
<evidence type="ECO:0000313" key="5">
    <source>
        <dbReference type="EMBL" id="EFV14840.2"/>
    </source>
</evidence>
<dbReference type="eggNOG" id="COG1957">
    <property type="taxonomic scope" value="Bacteria"/>
</dbReference>
<dbReference type="AlphaFoldDB" id="E5XLC1"/>